<dbReference type="InterPro" id="IPR019887">
    <property type="entry name" value="Tscrpt_reg_AsnC/Lrp_C"/>
</dbReference>
<dbReference type="Pfam" id="PF13412">
    <property type="entry name" value="HTH_24"/>
    <property type="match status" value="1"/>
</dbReference>
<keyword evidence="4" id="KW-0812">Transmembrane</keyword>
<dbReference type="Pfam" id="PF01037">
    <property type="entry name" value="AsnC_trans_reg"/>
    <property type="match status" value="1"/>
</dbReference>
<dbReference type="PROSITE" id="PS50956">
    <property type="entry name" value="HTH_ASNC_2"/>
    <property type="match status" value="1"/>
</dbReference>
<dbReference type="InterPro" id="IPR011008">
    <property type="entry name" value="Dimeric_a/b-barrel"/>
</dbReference>
<feature type="domain" description="HTH asnC-type" evidence="5">
    <location>
        <begin position="53"/>
        <end position="115"/>
    </location>
</feature>
<protein>
    <recommendedName>
        <fullName evidence="5">HTH asnC-type domain-containing protein</fullName>
    </recommendedName>
</protein>
<gene>
    <name evidence="6" type="ORF">LCGC14_1173590</name>
</gene>
<keyword evidence="3" id="KW-0804">Transcription</keyword>
<keyword evidence="4" id="KW-1133">Transmembrane helix</keyword>
<reference evidence="6" key="1">
    <citation type="journal article" date="2015" name="Nature">
        <title>Complex archaea that bridge the gap between prokaryotes and eukaryotes.</title>
        <authorList>
            <person name="Spang A."/>
            <person name="Saw J.H."/>
            <person name="Jorgensen S.L."/>
            <person name="Zaremba-Niedzwiedzka K."/>
            <person name="Martijn J."/>
            <person name="Lind A.E."/>
            <person name="van Eijk R."/>
            <person name="Schleper C."/>
            <person name="Guy L."/>
            <person name="Ettema T.J."/>
        </authorList>
    </citation>
    <scope>NUCLEOTIDE SEQUENCE</scope>
</reference>
<comment type="caution">
    <text evidence="6">The sequence shown here is derived from an EMBL/GenBank/DDBJ whole genome shotgun (WGS) entry which is preliminary data.</text>
</comment>
<dbReference type="EMBL" id="LAZR01005821">
    <property type="protein sequence ID" value="KKM96888.1"/>
    <property type="molecule type" value="Genomic_DNA"/>
</dbReference>
<dbReference type="Gene3D" id="1.10.10.10">
    <property type="entry name" value="Winged helix-like DNA-binding domain superfamily/Winged helix DNA-binding domain"/>
    <property type="match status" value="1"/>
</dbReference>
<evidence type="ECO:0000256" key="4">
    <source>
        <dbReference type="SAM" id="Phobius"/>
    </source>
</evidence>
<dbReference type="AlphaFoldDB" id="A0A0F9LU32"/>
<keyword evidence="4" id="KW-0472">Membrane</keyword>
<dbReference type="InterPro" id="IPR036390">
    <property type="entry name" value="WH_DNA-bd_sf"/>
</dbReference>
<evidence type="ECO:0000256" key="2">
    <source>
        <dbReference type="ARBA" id="ARBA00023125"/>
    </source>
</evidence>
<dbReference type="PANTHER" id="PTHR30154:SF34">
    <property type="entry name" value="TRANSCRIPTIONAL REGULATOR AZLB"/>
    <property type="match status" value="1"/>
</dbReference>
<dbReference type="GO" id="GO:0043200">
    <property type="term" value="P:response to amino acid"/>
    <property type="evidence" value="ECO:0007669"/>
    <property type="project" value="TreeGrafter"/>
</dbReference>
<evidence type="ECO:0000259" key="5">
    <source>
        <dbReference type="PROSITE" id="PS50956"/>
    </source>
</evidence>
<dbReference type="InterPro" id="IPR019888">
    <property type="entry name" value="Tscrpt_reg_AsnC-like"/>
</dbReference>
<organism evidence="6">
    <name type="scientific">marine sediment metagenome</name>
    <dbReference type="NCBI Taxonomy" id="412755"/>
    <lineage>
        <taxon>unclassified sequences</taxon>
        <taxon>metagenomes</taxon>
        <taxon>ecological metagenomes</taxon>
    </lineage>
</organism>
<accession>A0A0F9LU32</accession>
<dbReference type="SMART" id="SM00344">
    <property type="entry name" value="HTH_ASNC"/>
    <property type="match status" value="1"/>
</dbReference>
<dbReference type="InterPro" id="IPR036388">
    <property type="entry name" value="WH-like_DNA-bd_sf"/>
</dbReference>
<name>A0A0F9LU32_9ZZZZ</name>
<dbReference type="PANTHER" id="PTHR30154">
    <property type="entry name" value="LEUCINE-RESPONSIVE REGULATORY PROTEIN"/>
    <property type="match status" value="1"/>
</dbReference>
<dbReference type="InterPro" id="IPR000485">
    <property type="entry name" value="AsnC-type_HTH_dom"/>
</dbReference>
<dbReference type="SUPFAM" id="SSF46785">
    <property type="entry name" value="Winged helix' DNA-binding domain"/>
    <property type="match status" value="1"/>
</dbReference>
<dbReference type="Gene3D" id="3.30.70.920">
    <property type="match status" value="1"/>
</dbReference>
<feature type="transmembrane region" description="Helical" evidence="4">
    <location>
        <begin position="12"/>
        <end position="31"/>
    </location>
</feature>
<evidence type="ECO:0000313" key="6">
    <source>
        <dbReference type="EMBL" id="KKM96888.1"/>
    </source>
</evidence>
<evidence type="ECO:0000256" key="1">
    <source>
        <dbReference type="ARBA" id="ARBA00023015"/>
    </source>
</evidence>
<dbReference type="SUPFAM" id="SSF54909">
    <property type="entry name" value="Dimeric alpha+beta barrel"/>
    <property type="match status" value="1"/>
</dbReference>
<proteinExistence type="predicted"/>
<keyword evidence="1" id="KW-0805">Transcription regulation</keyword>
<sequence length="209" mass="24430">MIKVVNRIFQPFLSLSLMINWLFFPLTYGRLHTFIITVQLFNHMTINSKYNDLSDLDIEILKKLSEDDRISYRQLGRDLDKRSPITIKKHVEELQKSGIIKNYSVKLDYEKLGYNIIALIEITISKGKMFDVEERVAQNPNVFGVYDITGTFDALILARFRTREDLSKMIKEELHTSPYVEHTNTHIVLNIIKEGCSFTGLIEKEKKKK</sequence>
<keyword evidence="2" id="KW-0238">DNA-binding</keyword>
<dbReference type="GO" id="GO:0043565">
    <property type="term" value="F:sequence-specific DNA binding"/>
    <property type="evidence" value="ECO:0007669"/>
    <property type="project" value="InterPro"/>
</dbReference>
<evidence type="ECO:0000256" key="3">
    <source>
        <dbReference type="ARBA" id="ARBA00023163"/>
    </source>
</evidence>
<dbReference type="GO" id="GO:0005829">
    <property type="term" value="C:cytosol"/>
    <property type="evidence" value="ECO:0007669"/>
    <property type="project" value="TreeGrafter"/>
</dbReference>